<feature type="region of interest" description="Disordered" evidence="4">
    <location>
        <begin position="1118"/>
        <end position="1283"/>
    </location>
</feature>
<dbReference type="GO" id="GO:0043565">
    <property type="term" value="F:sequence-specific DNA binding"/>
    <property type="evidence" value="ECO:0007669"/>
    <property type="project" value="TreeGrafter"/>
</dbReference>
<organism evidence="5 6">
    <name type="scientific">Ridgeia piscesae</name>
    <name type="common">Tubeworm</name>
    <dbReference type="NCBI Taxonomy" id="27915"/>
    <lineage>
        <taxon>Eukaryota</taxon>
        <taxon>Metazoa</taxon>
        <taxon>Spiralia</taxon>
        <taxon>Lophotrochozoa</taxon>
        <taxon>Annelida</taxon>
        <taxon>Polychaeta</taxon>
        <taxon>Sedentaria</taxon>
        <taxon>Canalipalpata</taxon>
        <taxon>Sabellida</taxon>
        <taxon>Siboglinidae</taxon>
        <taxon>Ridgeia</taxon>
    </lineage>
</organism>
<feature type="region of interest" description="Disordered" evidence="4">
    <location>
        <begin position="686"/>
        <end position="740"/>
    </location>
</feature>
<comment type="subcellular location">
    <subcellularLocation>
        <location evidence="1">Nucleus</location>
    </subcellularLocation>
</comment>
<dbReference type="GO" id="GO:0003714">
    <property type="term" value="F:transcription corepressor activity"/>
    <property type="evidence" value="ECO:0007669"/>
    <property type="project" value="TreeGrafter"/>
</dbReference>
<dbReference type="InterPro" id="IPR007015">
    <property type="entry name" value="DNA_pol_V/MYBBP1A"/>
</dbReference>
<evidence type="ECO:0000313" key="5">
    <source>
        <dbReference type="EMBL" id="KAK2178646.1"/>
    </source>
</evidence>
<feature type="compositionally biased region" description="Polar residues" evidence="4">
    <location>
        <begin position="1229"/>
        <end position="1240"/>
    </location>
</feature>
<evidence type="ECO:0000256" key="1">
    <source>
        <dbReference type="ARBA" id="ARBA00004123"/>
    </source>
</evidence>
<feature type="compositionally biased region" description="Acidic residues" evidence="4">
    <location>
        <begin position="715"/>
        <end position="737"/>
    </location>
</feature>
<accession>A0AAD9NS67</accession>
<evidence type="ECO:0000313" key="6">
    <source>
        <dbReference type="Proteomes" id="UP001209878"/>
    </source>
</evidence>
<comment type="similarity">
    <text evidence="2">Belongs to the MYBBP1A family.</text>
</comment>
<comment type="caution">
    <text evidence="5">The sequence shown here is derived from an EMBL/GenBank/DDBJ whole genome shotgun (WGS) entry which is preliminary data.</text>
</comment>
<feature type="compositionally biased region" description="Acidic residues" evidence="4">
    <location>
        <begin position="686"/>
        <end position="707"/>
    </location>
</feature>
<proteinExistence type="inferred from homology"/>
<dbReference type="InterPro" id="IPR016024">
    <property type="entry name" value="ARM-type_fold"/>
</dbReference>
<dbReference type="SUPFAM" id="SSF48371">
    <property type="entry name" value="ARM repeat"/>
    <property type="match status" value="1"/>
</dbReference>
<dbReference type="Proteomes" id="UP001209878">
    <property type="component" value="Unassembled WGS sequence"/>
</dbReference>
<dbReference type="EMBL" id="JAODUO010000535">
    <property type="protein sequence ID" value="KAK2178646.1"/>
    <property type="molecule type" value="Genomic_DNA"/>
</dbReference>
<reference evidence="5" key="1">
    <citation type="journal article" date="2023" name="Mol. Biol. Evol.">
        <title>Third-Generation Sequencing Reveals the Adaptive Role of the Epigenome in Three Deep-Sea Polychaetes.</title>
        <authorList>
            <person name="Perez M."/>
            <person name="Aroh O."/>
            <person name="Sun Y."/>
            <person name="Lan Y."/>
            <person name="Juniper S.K."/>
            <person name="Young C.R."/>
            <person name="Angers B."/>
            <person name="Qian P.Y."/>
        </authorList>
    </citation>
    <scope>NUCLEOTIDE SEQUENCE</scope>
    <source>
        <strain evidence="5">R07B-5</strain>
    </source>
</reference>
<feature type="compositionally biased region" description="Basic residues" evidence="4">
    <location>
        <begin position="1210"/>
        <end position="1222"/>
    </location>
</feature>
<dbReference type="GO" id="GO:0005730">
    <property type="term" value="C:nucleolus"/>
    <property type="evidence" value="ECO:0007669"/>
    <property type="project" value="InterPro"/>
</dbReference>
<evidence type="ECO:0000256" key="4">
    <source>
        <dbReference type="SAM" id="MobiDB-lite"/>
    </source>
</evidence>
<sequence>MAAMESSKKSAVKAHKYVREQRLLDNISALSEGNEEKRIVATSDIVTLLLSKQNQSTSICKELDYTLTRLIRGLASNKRWARLGFSLALVQVLRNFPVVSVKDVLQTAKKVLAIQKNISKGEQSNMRLGQVMVYLCLTQSKLIEKASDAELVQVTKSLLSVRREKAPLHLLCTQALCGVITKISQSRFTEHVWPSLEGDLSVGWENCSPDTLLMLLTATRCHPKAVDQKFLKTHWGYKRLVNANTCKHIAQVFLQSTLDHPVIHPVCLQVLTEVFRQPNVVPVFWKEVVNDALLQQRTPKKYLCLHLVPHALELANSESEVSVILSPNLVACIMGFLSSREHVLHDAADHLVQQLTAYVSSTDVTAQVKVAVVTALLSMPSGAVMDQSKSRLFSNLISSLDHEAADVLSGVLLRLVRGDTDSSKETPPLANLPRQWVIQQLCAMTTMVSMATDSAWQLKILQFLFLNSFFKVVEPTEAVPHCDKPSVPPLTDALRHTMLDGFFKVLSKLATFNTDKGTAKDHTSYIDVLHGLVDYAQTLLDNPQVAAPFKDFSEETREQWNKVVQVLSKIKSKADKEKRMHEGRAFQLLYLHLGLQLFTHQRETLDVLKDLHGCYERAFRKRRMSIKNLDLTEPEWVEVITELLLSMLSEQSHLVRVVVNTVFRMLCPHMTTVALQLILDVFTPDSDDDGPLDFEEEEDDDGSDSQEEGSGKEEEKEEESSDSDSESQDESAEEVDEELRSKVKAALGKGAVCVDEEEEEDDDLSDSEMSKFDDALAAVFKNKSRAKKEEKEREVQLKHFKMRCLDLLMTLVQSHPQPSLLLHLLRPLLELAESALKDKTTKDLGNKTVGVLHQLCHPRKLPPDTNIDKSELPAMFKELLYFSAKASSFPLVSEVASACLLLVRVMLGLESNAGPSPIRTRAMKVKKDQSKPKQDKDVDNLTQIHTILKDAIQDYCEKRDTNLDHRLFLCILERQAALLWPVTDTLLDFVKNTEVRLFCRTQVCAMLAVMISRQSVQALEAANWQQFAKELMTELYQVLQQFDEENVKPRIMRHILFVMYRTLTSSSEDTVKDLVSEDLVRSVQKVKVMVNKVKDTRVMCNKLLNFLSCRVSMPVDVGNEKTKKKDKQQKENIEEFVTPKKRAKTSNDSARPVNVNGSSLSKKKRKRQNSASGPGVQPEQNGTLANGTAEETMTPTTEKSPNTNADTSQSHKKSSAKKRRKSKAGDNSLVMSSELSNGSVANEADSSLHELTKKRRSLATLVGEQDTRGSAQKEKKKKINSAA</sequence>
<gene>
    <name evidence="5" type="ORF">NP493_534g02027</name>
</gene>
<dbReference type="PANTHER" id="PTHR13213:SF2">
    <property type="entry name" value="MYB-BINDING PROTEIN 1A"/>
    <property type="match status" value="1"/>
</dbReference>
<feature type="compositionally biased region" description="Polar residues" evidence="4">
    <location>
        <begin position="1178"/>
        <end position="1208"/>
    </location>
</feature>
<feature type="compositionally biased region" description="Basic residues" evidence="4">
    <location>
        <begin position="1274"/>
        <end position="1283"/>
    </location>
</feature>
<protein>
    <recommendedName>
        <fullName evidence="7">Myb-binding protein 1A</fullName>
    </recommendedName>
</protein>
<name>A0AAD9NS67_RIDPI</name>
<feature type="compositionally biased region" description="Basic and acidic residues" evidence="4">
    <location>
        <begin position="1118"/>
        <end position="1133"/>
    </location>
</feature>
<keyword evidence="3" id="KW-0539">Nucleus</keyword>
<dbReference type="GO" id="GO:0003723">
    <property type="term" value="F:RNA binding"/>
    <property type="evidence" value="ECO:0007669"/>
    <property type="project" value="TreeGrafter"/>
</dbReference>
<evidence type="ECO:0000256" key="2">
    <source>
        <dbReference type="ARBA" id="ARBA00006809"/>
    </source>
</evidence>
<keyword evidence="6" id="KW-1185">Reference proteome</keyword>
<dbReference type="Pfam" id="PF04931">
    <property type="entry name" value="DNA_pol_phi"/>
    <property type="match status" value="1"/>
</dbReference>
<evidence type="ECO:0008006" key="7">
    <source>
        <dbReference type="Google" id="ProtNLM"/>
    </source>
</evidence>
<dbReference type="PANTHER" id="PTHR13213">
    <property type="entry name" value="MYB-BINDING PROTEIN 1A FAMILY MEMBER"/>
    <property type="match status" value="1"/>
</dbReference>
<evidence type="ECO:0000256" key="3">
    <source>
        <dbReference type="ARBA" id="ARBA00023242"/>
    </source>
</evidence>